<keyword evidence="3" id="KW-1185">Reference proteome</keyword>
<dbReference type="Proteomes" id="UP000801864">
    <property type="component" value="Unassembled WGS sequence"/>
</dbReference>
<name>A0A9P4XJU7_9HYPO</name>
<evidence type="ECO:0000313" key="3">
    <source>
        <dbReference type="Proteomes" id="UP000801864"/>
    </source>
</evidence>
<evidence type="ECO:0000313" key="2">
    <source>
        <dbReference type="EMBL" id="KAF3074366.1"/>
    </source>
</evidence>
<dbReference type="PANTHER" id="PTHR24148">
    <property type="entry name" value="ANKYRIN REPEAT DOMAIN-CONTAINING PROTEIN 39 HOMOLOG-RELATED"/>
    <property type="match status" value="1"/>
</dbReference>
<dbReference type="InterPro" id="IPR052895">
    <property type="entry name" value="HetReg/Transcr_Mod"/>
</dbReference>
<gene>
    <name evidence="2" type="ORF">CFAM422_003766</name>
</gene>
<dbReference type="InterPro" id="IPR010730">
    <property type="entry name" value="HET"/>
</dbReference>
<dbReference type="PANTHER" id="PTHR24148:SF73">
    <property type="entry name" value="HET DOMAIN PROTEIN (AFU_ORTHOLOGUE AFUA_8G01020)"/>
    <property type="match status" value="1"/>
</dbReference>
<proteinExistence type="predicted"/>
<comment type="caution">
    <text evidence="2">The sequence shown here is derived from an EMBL/GenBank/DDBJ whole genome shotgun (WGS) entry which is preliminary data.</text>
</comment>
<dbReference type="AlphaFoldDB" id="A0A9P4XJU7"/>
<dbReference type="Pfam" id="PF26639">
    <property type="entry name" value="Het-6_barrel"/>
    <property type="match status" value="1"/>
</dbReference>
<dbReference type="EMBL" id="QLNT01000005">
    <property type="protein sequence ID" value="KAF3074366.1"/>
    <property type="molecule type" value="Genomic_DNA"/>
</dbReference>
<organism evidence="2 3">
    <name type="scientific">Trichoderma lentiforme</name>
    <dbReference type="NCBI Taxonomy" id="1567552"/>
    <lineage>
        <taxon>Eukaryota</taxon>
        <taxon>Fungi</taxon>
        <taxon>Dikarya</taxon>
        <taxon>Ascomycota</taxon>
        <taxon>Pezizomycotina</taxon>
        <taxon>Sordariomycetes</taxon>
        <taxon>Hypocreomycetidae</taxon>
        <taxon>Hypocreales</taxon>
        <taxon>Hypocreaceae</taxon>
        <taxon>Trichoderma</taxon>
    </lineage>
</organism>
<accession>A0A9P4XJU7</accession>
<feature type="domain" description="Heterokaryon incompatibility" evidence="1">
    <location>
        <begin position="59"/>
        <end position="194"/>
    </location>
</feature>
<evidence type="ECO:0000259" key="1">
    <source>
        <dbReference type="Pfam" id="PF06985"/>
    </source>
</evidence>
<sequence length="871" mass="99204">MPAQNTNSTGNLELLYQQLPLDELQIRLLRLEPKAGSTQIQATLIKRNLLDIKRGGPFFEALSYTWGPPTVTKDIVINGIAFPVTTNLYAFLENYQEANQGVDLWIDAICVNQSDLLEKNHQIPMMNLIYAAARALIIWLGEPSSDSDLAMDWINRLGSASPYDKMPNIPNHAWQAMQSLLERPWWMRIWIVQELTAGAMGLKLENASILCGHIRISWMSVVIAAARMKAYQDDKRQAFPIITEILELDSLRDSAGYYFTNEPTSKSLFDLICRYRHFLATNRRDKIYAIWNMFSRVPSKRLPTRYDQSVEDVYVDFAAELLSGDTGLEVLRHCVNGSADIPSWAPDWSASPGALSLPLRNIQRYFDVPWWAEPVFEKPRARFGTDETRETQARFCVNPLVSSAEEEILRERRIKRLEIAANGCAVIKSLDDIPDHFTFHKQCPDAVKEQIKALLHRNDFVLAIGNETPNIPENPDAIQQGELITERQMKKWLLQELRHSTAKPLYATATSVNASFKINRDEKCLQIKGVLWDELEVCHDSFVEDIDKNLADATHFMVAVGCCKHLAVSNKSAANKYPTAAELLEAFWSTLFVGQAIQDEGKDETKYHLRYEDWLPEIPKSWVSGQPPITAKTTGLIDIAEMNEVIERPTSIFNKEKERGGGSRFEHRLASQLREQVFPPHNDEYVALFGQLASAWHQQPYDLYHRPFDLLNVIPDPYWESRRHKDELAKHQAKHRRSRGIKSYPEAIKDPSDQDFLRRACDEVEETLKNEPSLVPQNTLHAGIEKYALGRKFFITKKGYFGLGPQKSEPGDRVAVLFGSGVPFVLRKCVSATGKRAWKIVGECYVHGIMQGEVIQKWNLGSAEARMLLLI</sequence>
<reference evidence="2 3" key="1">
    <citation type="submission" date="2018-06" db="EMBL/GenBank/DDBJ databases">
        <title>Genome analysis of cellulolytic fungus Trichoderma lentiforme CFAM-422.</title>
        <authorList>
            <person name="Steindorff A.S."/>
            <person name="Formighieri E.F."/>
            <person name="Midorikawa G.E.O."/>
            <person name="Tamietti M.S."/>
            <person name="Ramos E.Z."/>
            <person name="Silva A.S."/>
            <person name="Bon E.P.S."/>
            <person name="Mendes T.D."/>
            <person name="Damaso M.C.T."/>
            <person name="Favaro L.C.L."/>
        </authorList>
    </citation>
    <scope>NUCLEOTIDE SEQUENCE [LARGE SCALE GENOMIC DNA]</scope>
    <source>
        <strain evidence="2 3">CFAM-422</strain>
    </source>
</reference>
<dbReference type="Pfam" id="PF06985">
    <property type="entry name" value="HET"/>
    <property type="match status" value="1"/>
</dbReference>
<protein>
    <recommendedName>
        <fullName evidence="1">Heterokaryon incompatibility domain-containing protein</fullName>
    </recommendedName>
</protein>